<keyword evidence="5" id="KW-0143">Chaperone</keyword>
<evidence type="ECO:0000256" key="4">
    <source>
        <dbReference type="ARBA" id="ARBA00022795"/>
    </source>
</evidence>
<dbReference type="GO" id="GO:0044780">
    <property type="term" value="P:bacterial-type flagellum assembly"/>
    <property type="evidence" value="ECO:0007669"/>
    <property type="project" value="InterPro"/>
</dbReference>
<comment type="similarity">
    <text evidence="2">Belongs to the FliS family.</text>
</comment>
<name>A0A8J8MGJ6_9FIRM</name>
<protein>
    <submittedName>
        <fullName evidence="6">Flagellar protein FliS</fullName>
    </submittedName>
</protein>
<evidence type="ECO:0000313" key="7">
    <source>
        <dbReference type="Proteomes" id="UP000683246"/>
    </source>
</evidence>
<dbReference type="Gene3D" id="1.20.120.340">
    <property type="entry name" value="Flagellar protein FliS"/>
    <property type="match status" value="1"/>
</dbReference>
<dbReference type="EMBL" id="CP058649">
    <property type="protein sequence ID" value="QUI21245.1"/>
    <property type="molecule type" value="Genomic_DNA"/>
</dbReference>
<dbReference type="Proteomes" id="UP000683246">
    <property type="component" value="Chromosome"/>
</dbReference>
<gene>
    <name evidence="6" type="ORF">HZI73_02640</name>
</gene>
<keyword evidence="6" id="KW-0282">Flagellum</keyword>
<evidence type="ECO:0000256" key="3">
    <source>
        <dbReference type="ARBA" id="ARBA00022490"/>
    </source>
</evidence>
<dbReference type="SUPFAM" id="SSF101116">
    <property type="entry name" value="Flagellar export chaperone FliS"/>
    <property type="match status" value="1"/>
</dbReference>
<evidence type="ECO:0000256" key="5">
    <source>
        <dbReference type="ARBA" id="ARBA00023186"/>
    </source>
</evidence>
<accession>A0A8J8MGJ6</accession>
<dbReference type="InterPro" id="IPR036584">
    <property type="entry name" value="FliS_sf"/>
</dbReference>
<keyword evidence="3" id="KW-0963">Cytoplasm</keyword>
<dbReference type="InterPro" id="IPR003713">
    <property type="entry name" value="FliS"/>
</dbReference>
<dbReference type="PANTHER" id="PTHR34773">
    <property type="entry name" value="FLAGELLAR SECRETION CHAPERONE FLIS"/>
    <property type="match status" value="1"/>
</dbReference>
<dbReference type="GO" id="GO:0071973">
    <property type="term" value="P:bacterial-type flagellum-dependent cell motility"/>
    <property type="evidence" value="ECO:0007669"/>
    <property type="project" value="TreeGrafter"/>
</dbReference>
<reference evidence="6" key="1">
    <citation type="submission" date="2020-07" db="EMBL/GenBank/DDBJ databases">
        <title>Vallitalea pronyensis genome.</title>
        <authorList>
            <person name="Postec A."/>
        </authorList>
    </citation>
    <scope>NUCLEOTIDE SEQUENCE</scope>
    <source>
        <strain evidence="6">FatNI3</strain>
    </source>
</reference>
<dbReference type="PANTHER" id="PTHR34773:SF1">
    <property type="entry name" value="FLAGELLAR SECRETION CHAPERONE FLIS"/>
    <property type="match status" value="1"/>
</dbReference>
<keyword evidence="6" id="KW-0969">Cilium</keyword>
<proteinExistence type="inferred from homology"/>
<comment type="subcellular location">
    <subcellularLocation>
        <location evidence="1">Cytoplasm</location>
        <location evidence="1">Cytosol</location>
    </subcellularLocation>
</comment>
<dbReference type="KEGG" id="vpy:HZI73_02640"/>
<keyword evidence="4" id="KW-1005">Bacterial flagellum biogenesis</keyword>
<evidence type="ECO:0000256" key="2">
    <source>
        <dbReference type="ARBA" id="ARBA00008787"/>
    </source>
</evidence>
<evidence type="ECO:0000313" key="6">
    <source>
        <dbReference type="EMBL" id="QUI21245.1"/>
    </source>
</evidence>
<keyword evidence="6" id="KW-0966">Cell projection</keyword>
<keyword evidence="7" id="KW-1185">Reference proteome</keyword>
<organism evidence="6 7">
    <name type="scientific">Vallitalea pronyensis</name>
    <dbReference type="NCBI Taxonomy" id="1348613"/>
    <lineage>
        <taxon>Bacteria</taxon>
        <taxon>Bacillati</taxon>
        <taxon>Bacillota</taxon>
        <taxon>Clostridia</taxon>
        <taxon>Lachnospirales</taxon>
        <taxon>Vallitaleaceae</taxon>
        <taxon>Vallitalea</taxon>
    </lineage>
</organism>
<dbReference type="AlphaFoldDB" id="A0A8J8MGJ6"/>
<evidence type="ECO:0000256" key="1">
    <source>
        <dbReference type="ARBA" id="ARBA00004514"/>
    </source>
</evidence>
<dbReference type="RefSeq" id="WP_212696710.1">
    <property type="nucleotide sequence ID" value="NZ_CP058649.1"/>
</dbReference>
<sequence>MSNGHISPMERKCIIMTESTVKSYQNRIIQASKEQLLVITYELFIEEIMKALQALHEDKAEDFNRTMVKVHKLHRELTDNLDMSYPISRQLMSLYIYMNKKLIESSIKLEKEPLTEVKVLAEVLLEGFRKAATEESSESLVQNAQKVYAGLTYGKGTLNETVVNSIKDRGFKA</sequence>
<dbReference type="CDD" id="cd16098">
    <property type="entry name" value="FliS"/>
    <property type="match status" value="1"/>
</dbReference>
<dbReference type="Pfam" id="PF02561">
    <property type="entry name" value="FliS"/>
    <property type="match status" value="1"/>
</dbReference>
<dbReference type="GO" id="GO:0005829">
    <property type="term" value="C:cytosol"/>
    <property type="evidence" value="ECO:0007669"/>
    <property type="project" value="UniProtKB-SubCell"/>
</dbReference>